<feature type="non-terminal residue" evidence="2">
    <location>
        <position position="177"/>
    </location>
</feature>
<evidence type="ECO:0000313" key="2">
    <source>
        <dbReference type="EMBL" id="GAH07846.1"/>
    </source>
</evidence>
<dbReference type="PROSITE" id="PS51199">
    <property type="entry name" value="SF4_HELICASE"/>
    <property type="match status" value="1"/>
</dbReference>
<dbReference type="InterPro" id="IPR007694">
    <property type="entry name" value="DNA_helicase_DnaB-like_C"/>
</dbReference>
<dbReference type="Pfam" id="PF03796">
    <property type="entry name" value="DnaB_C"/>
    <property type="match status" value="1"/>
</dbReference>
<sequence>GYIDYAAHRFEVTEFARIIMEKARARRIIDATHLAARELTAGASLGEIEHILQDLSDSPKIRETTSATRYVDEALLAFEESTKNKGRSKGLSTGFWDLDKRTGGFEEGELTVIAGRPAQGKTALAIGMAYNVLKKDKSVFFASLEMTGKALIQRLAYKLARVDGQKYNTGEFSPEEA</sequence>
<protein>
    <recommendedName>
        <fullName evidence="1">SF4 helicase domain-containing protein</fullName>
    </recommendedName>
</protein>
<dbReference type="GO" id="GO:0003678">
    <property type="term" value="F:DNA helicase activity"/>
    <property type="evidence" value="ECO:0007669"/>
    <property type="project" value="InterPro"/>
</dbReference>
<comment type="caution">
    <text evidence="2">The sequence shown here is derived from an EMBL/GenBank/DDBJ whole genome shotgun (WGS) entry which is preliminary data.</text>
</comment>
<dbReference type="PANTHER" id="PTHR30153:SF2">
    <property type="entry name" value="REPLICATIVE DNA HELICASE"/>
    <property type="match status" value="1"/>
</dbReference>
<organism evidence="2">
    <name type="scientific">marine sediment metagenome</name>
    <dbReference type="NCBI Taxonomy" id="412755"/>
    <lineage>
        <taxon>unclassified sequences</taxon>
        <taxon>metagenomes</taxon>
        <taxon>ecological metagenomes</taxon>
    </lineage>
</organism>
<dbReference type="GO" id="GO:0006260">
    <property type="term" value="P:DNA replication"/>
    <property type="evidence" value="ECO:0007669"/>
    <property type="project" value="InterPro"/>
</dbReference>
<feature type="non-terminal residue" evidence="2">
    <location>
        <position position="1"/>
    </location>
</feature>
<reference evidence="2" key="1">
    <citation type="journal article" date="2014" name="Front. Microbiol.">
        <title>High frequency of phylogenetically diverse reductive dehalogenase-homologous genes in deep subseafloor sedimentary metagenomes.</title>
        <authorList>
            <person name="Kawai M."/>
            <person name="Futagami T."/>
            <person name="Toyoda A."/>
            <person name="Takaki Y."/>
            <person name="Nishi S."/>
            <person name="Hori S."/>
            <person name="Arai W."/>
            <person name="Tsubouchi T."/>
            <person name="Morono Y."/>
            <person name="Uchiyama I."/>
            <person name="Ito T."/>
            <person name="Fujiyama A."/>
            <person name="Inagaki F."/>
            <person name="Takami H."/>
        </authorList>
    </citation>
    <scope>NUCLEOTIDE SEQUENCE</scope>
    <source>
        <strain evidence="2">Expedition CK06-06</strain>
    </source>
</reference>
<dbReference type="GO" id="GO:0005829">
    <property type="term" value="C:cytosol"/>
    <property type="evidence" value="ECO:0007669"/>
    <property type="project" value="TreeGrafter"/>
</dbReference>
<gene>
    <name evidence="2" type="ORF">S01H4_61068</name>
</gene>
<dbReference type="InterPro" id="IPR027417">
    <property type="entry name" value="P-loop_NTPase"/>
</dbReference>
<accession>X1CHQ3</accession>
<dbReference type="AlphaFoldDB" id="X1CHQ3"/>
<dbReference type="PANTHER" id="PTHR30153">
    <property type="entry name" value="REPLICATIVE DNA HELICASE DNAB"/>
    <property type="match status" value="1"/>
</dbReference>
<dbReference type="EMBL" id="BART01036132">
    <property type="protein sequence ID" value="GAH07846.1"/>
    <property type="molecule type" value="Genomic_DNA"/>
</dbReference>
<feature type="domain" description="SF4 helicase" evidence="1">
    <location>
        <begin position="84"/>
        <end position="177"/>
    </location>
</feature>
<dbReference type="Gene3D" id="3.40.50.300">
    <property type="entry name" value="P-loop containing nucleotide triphosphate hydrolases"/>
    <property type="match status" value="1"/>
</dbReference>
<name>X1CHQ3_9ZZZZ</name>
<dbReference type="GO" id="GO:0005524">
    <property type="term" value="F:ATP binding"/>
    <property type="evidence" value="ECO:0007669"/>
    <property type="project" value="InterPro"/>
</dbReference>
<evidence type="ECO:0000259" key="1">
    <source>
        <dbReference type="PROSITE" id="PS51199"/>
    </source>
</evidence>
<dbReference type="SUPFAM" id="SSF52540">
    <property type="entry name" value="P-loop containing nucleoside triphosphate hydrolases"/>
    <property type="match status" value="1"/>
</dbReference>
<proteinExistence type="predicted"/>